<dbReference type="GO" id="GO:0016765">
    <property type="term" value="F:transferase activity, transferring alkyl or aryl (other than methyl) groups"/>
    <property type="evidence" value="ECO:0007669"/>
    <property type="project" value="InterPro"/>
</dbReference>
<dbReference type="PANTHER" id="PTHR42723">
    <property type="entry name" value="CHLOROPHYLL SYNTHASE"/>
    <property type="match status" value="1"/>
</dbReference>
<feature type="transmembrane region" description="Helical" evidence="5">
    <location>
        <begin position="227"/>
        <end position="247"/>
    </location>
</feature>
<evidence type="ECO:0000256" key="3">
    <source>
        <dbReference type="ARBA" id="ARBA00022989"/>
    </source>
</evidence>
<evidence type="ECO:0000256" key="1">
    <source>
        <dbReference type="ARBA" id="ARBA00004141"/>
    </source>
</evidence>
<evidence type="ECO:0000256" key="5">
    <source>
        <dbReference type="SAM" id="Phobius"/>
    </source>
</evidence>
<evidence type="ECO:0000313" key="7">
    <source>
        <dbReference type="Proteomes" id="UP001152607"/>
    </source>
</evidence>
<reference evidence="6" key="1">
    <citation type="submission" date="2023-01" db="EMBL/GenBank/DDBJ databases">
        <authorList>
            <person name="Van Ghelder C."/>
            <person name="Rancurel C."/>
        </authorList>
    </citation>
    <scope>NUCLEOTIDE SEQUENCE</scope>
    <source>
        <strain evidence="6">CNCM I-4278</strain>
    </source>
</reference>
<feature type="transmembrane region" description="Helical" evidence="5">
    <location>
        <begin position="253"/>
        <end position="271"/>
    </location>
</feature>
<keyword evidence="4 5" id="KW-0472">Membrane</keyword>
<dbReference type="InterPro" id="IPR000537">
    <property type="entry name" value="UbiA_prenyltransferase"/>
</dbReference>
<keyword evidence="7" id="KW-1185">Reference proteome</keyword>
<evidence type="ECO:0000256" key="2">
    <source>
        <dbReference type="ARBA" id="ARBA00022692"/>
    </source>
</evidence>
<dbReference type="InterPro" id="IPR044878">
    <property type="entry name" value="UbiA_sf"/>
</dbReference>
<name>A0A9W4UIU9_9PLEO</name>
<comment type="subcellular location">
    <subcellularLocation>
        <location evidence="1">Membrane</location>
        <topology evidence="1">Multi-pass membrane protein</topology>
    </subcellularLocation>
</comment>
<dbReference type="AlphaFoldDB" id="A0A9W4UIU9"/>
<dbReference type="Gene3D" id="1.10.357.140">
    <property type="entry name" value="UbiA prenyltransferase"/>
    <property type="match status" value="1"/>
</dbReference>
<keyword evidence="2 5" id="KW-0812">Transmembrane</keyword>
<comment type="caution">
    <text evidence="6">The sequence shown here is derived from an EMBL/GenBank/DDBJ whole genome shotgun (WGS) entry which is preliminary data.</text>
</comment>
<dbReference type="PANTHER" id="PTHR42723:SF1">
    <property type="entry name" value="CHLOROPHYLL SYNTHASE, CHLOROPLASTIC"/>
    <property type="match status" value="1"/>
</dbReference>
<feature type="transmembrane region" description="Helical" evidence="5">
    <location>
        <begin position="12"/>
        <end position="32"/>
    </location>
</feature>
<dbReference type="EMBL" id="CAOQHR010000007">
    <property type="protein sequence ID" value="CAI6336780.1"/>
    <property type="molecule type" value="Genomic_DNA"/>
</dbReference>
<dbReference type="OrthoDB" id="434972at2759"/>
<dbReference type="GO" id="GO:0016020">
    <property type="term" value="C:membrane"/>
    <property type="evidence" value="ECO:0007669"/>
    <property type="project" value="UniProtKB-SubCell"/>
</dbReference>
<evidence type="ECO:0000313" key="6">
    <source>
        <dbReference type="EMBL" id="CAI6336780.1"/>
    </source>
</evidence>
<evidence type="ECO:0008006" key="8">
    <source>
        <dbReference type="Google" id="ProtNLM"/>
    </source>
</evidence>
<dbReference type="Proteomes" id="UP001152607">
    <property type="component" value="Unassembled WGS sequence"/>
</dbReference>
<proteinExistence type="predicted"/>
<organism evidence="6 7">
    <name type="scientific">Periconia digitata</name>
    <dbReference type="NCBI Taxonomy" id="1303443"/>
    <lineage>
        <taxon>Eukaryota</taxon>
        <taxon>Fungi</taxon>
        <taxon>Dikarya</taxon>
        <taxon>Ascomycota</taxon>
        <taxon>Pezizomycotina</taxon>
        <taxon>Dothideomycetes</taxon>
        <taxon>Pleosporomycetidae</taxon>
        <taxon>Pleosporales</taxon>
        <taxon>Massarineae</taxon>
        <taxon>Periconiaceae</taxon>
        <taxon>Periconia</taxon>
    </lineage>
</organism>
<protein>
    <recommendedName>
        <fullName evidence="8">Digeranylgeranylglyceryl phosphate synthase</fullName>
    </recommendedName>
</protein>
<feature type="transmembrane region" description="Helical" evidence="5">
    <location>
        <begin position="283"/>
        <end position="302"/>
    </location>
</feature>
<gene>
    <name evidence="6" type="ORF">PDIGIT_LOCUS9886</name>
</gene>
<evidence type="ECO:0000256" key="4">
    <source>
        <dbReference type="ARBA" id="ARBA00023136"/>
    </source>
</evidence>
<accession>A0A9W4UIU9</accession>
<keyword evidence="3 5" id="KW-1133">Transmembrane helix</keyword>
<sequence length="304" mass="33775">MAMFKAPVPWLFYHAYTLFLFTASDIAAVLLPQSFFAISFALSPTLNGGIHISPYTIFSRLPAAMFWVWLHLLVLDLSNQRRPDSVAEDKLNKPWRPIPSGRLQPHHARQLLIFSIPFLYVLSSQALGGEPETVALFVLNWIYNDLDAAEHMILRNILNALGITFIGAGATAVLTGESVGSENVRGREWLFACAGVLATTIQAQDLYDQEGDGKRGRKTMPLVLGDVTARFVTAGPVLIWSVLVPGYWRITGLMGWLTTLLPGLVLAGRMLKYRNIESDRKTFKLWACWTIGLYAVPIIKATEG</sequence>
<dbReference type="Pfam" id="PF01040">
    <property type="entry name" value="UbiA"/>
    <property type="match status" value="1"/>
</dbReference>
<dbReference type="InterPro" id="IPR050475">
    <property type="entry name" value="Prenyltransferase_related"/>
</dbReference>
<dbReference type="CDD" id="cd13965">
    <property type="entry name" value="PT_UbiA_3"/>
    <property type="match status" value="1"/>
</dbReference>